<dbReference type="KEGG" id="gax:Pan161_12510"/>
<dbReference type="InterPro" id="IPR016125">
    <property type="entry name" value="Peptidase_C15-like"/>
</dbReference>
<feature type="active site" evidence="9">
    <location>
        <position position="170"/>
    </location>
</feature>
<dbReference type="EC" id="3.4.19.3" evidence="9"/>
<dbReference type="InterPro" id="IPR036440">
    <property type="entry name" value="Peptidase_C15-like_sf"/>
</dbReference>
<comment type="subunit">
    <text evidence="9">Homotetramer.</text>
</comment>
<dbReference type="Gene3D" id="3.40.630.20">
    <property type="entry name" value="Peptidase C15, pyroglutamyl peptidase I-like"/>
    <property type="match status" value="1"/>
</dbReference>
<reference evidence="11 12" key="1">
    <citation type="submission" date="2019-02" db="EMBL/GenBank/DDBJ databases">
        <title>Deep-cultivation of Planctomycetes and their phenomic and genomic characterization uncovers novel biology.</title>
        <authorList>
            <person name="Wiegand S."/>
            <person name="Jogler M."/>
            <person name="Boedeker C."/>
            <person name="Pinto D."/>
            <person name="Vollmers J."/>
            <person name="Rivas-Marin E."/>
            <person name="Kohn T."/>
            <person name="Peeters S.H."/>
            <person name="Heuer A."/>
            <person name="Rast P."/>
            <person name="Oberbeckmann S."/>
            <person name="Bunk B."/>
            <person name="Jeske O."/>
            <person name="Meyerdierks A."/>
            <person name="Storesund J.E."/>
            <person name="Kallscheuer N."/>
            <person name="Luecker S."/>
            <person name="Lage O.M."/>
            <person name="Pohl T."/>
            <person name="Merkel B.J."/>
            <person name="Hornburger P."/>
            <person name="Mueller R.-W."/>
            <person name="Bruemmer F."/>
            <person name="Labrenz M."/>
            <person name="Spormann A.M."/>
            <person name="Op den Camp H."/>
            <person name="Overmann J."/>
            <person name="Amann R."/>
            <person name="Jetten M.S.M."/>
            <person name="Mascher T."/>
            <person name="Medema M.H."/>
            <person name="Devos D.P."/>
            <person name="Kaster A.-K."/>
            <person name="Ovreas L."/>
            <person name="Rohde M."/>
            <person name="Galperin M.Y."/>
            <person name="Jogler C."/>
        </authorList>
    </citation>
    <scope>NUCLEOTIDE SEQUENCE [LARGE SCALE GENOMIC DNA]</scope>
    <source>
        <strain evidence="11 12">Pan161</strain>
    </source>
</reference>
<evidence type="ECO:0000256" key="2">
    <source>
        <dbReference type="ARBA" id="ARBA00002280"/>
    </source>
</evidence>
<dbReference type="InterPro" id="IPR033693">
    <property type="entry name" value="PGPEP1_Glu_AS"/>
</dbReference>
<comment type="similarity">
    <text evidence="4 9">Belongs to the peptidase C15 family.</text>
</comment>
<dbReference type="Proteomes" id="UP000316855">
    <property type="component" value="Chromosome"/>
</dbReference>
<dbReference type="InterPro" id="IPR000816">
    <property type="entry name" value="Peptidase_C15"/>
</dbReference>
<dbReference type="PANTHER" id="PTHR23402:SF1">
    <property type="entry name" value="PYROGLUTAMYL-PEPTIDASE I"/>
    <property type="match status" value="1"/>
</dbReference>
<dbReference type="NCBIfam" id="NF009676">
    <property type="entry name" value="PRK13197.1"/>
    <property type="match status" value="1"/>
</dbReference>
<evidence type="ECO:0000313" key="12">
    <source>
        <dbReference type="Proteomes" id="UP000316855"/>
    </source>
</evidence>
<dbReference type="GO" id="GO:0016920">
    <property type="term" value="F:pyroglutamyl-peptidase activity"/>
    <property type="evidence" value="ECO:0007669"/>
    <property type="project" value="UniProtKB-UniRule"/>
</dbReference>
<evidence type="ECO:0000256" key="8">
    <source>
        <dbReference type="ARBA" id="ARBA00022807"/>
    </source>
</evidence>
<proteinExistence type="inferred from homology"/>
<gene>
    <name evidence="11" type="primary">pcp_1</name>
    <name evidence="9" type="synonym">pcp</name>
    <name evidence="11" type="ORF">Pan161_12510</name>
</gene>
<sequence>MKKVLLTGFEAYGYTPINPAESVARSLEGITVGDVEIVSRIVPNTFFKCIDFVTAAIKEVQPELVVMMGEYGGRSMITVERLAQNLNDGTRYGLTDNAGQSLQGDLTAEEGPVGYYATLPLRAMVKSMRAAGVPADISDAGGTFCCNHLMYGVLHHIAQQQLPIRAGWIHLPFLPEVAARDENLGAPSMSVETAVTGVKAGIQAALENPEDIKEASPSRLLI</sequence>
<comment type="catalytic activity">
    <reaction evidence="1 9 10">
        <text>Release of an N-terminal pyroglutamyl group from a polypeptide, the second amino acid generally not being Pro.</text>
        <dbReference type="EC" id="3.4.19.3"/>
    </reaction>
</comment>
<evidence type="ECO:0000256" key="3">
    <source>
        <dbReference type="ARBA" id="ARBA00004496"/>
    </source>
</evidence>
<evidence type="ECO:0000256" key="9">
    <source>
        <dbReference type="HAMAP-Rule" id="MF_00417"/>
    </source>
</evidence>
<keyword evidence="12" id="KW-1185">Reference proteome</keyword>
<protein>
    <recommendedName>
        <fullName evidence="9">Pyrrolidone-carboxylate peptidase</fullName>
        <ecNumber evidence="9">3.4.19.3</ecNumber>
    </recommendedName>
    <alternativeName>
        <fullName evidence="9">5-oxoprolyl-peptidase</fullName>
    </alternativeName>
    <alternativeName>
        <fullName evidence="9">Pyroglutamyl-peptidase I</fullName>
        <shortName evidence="9">PGP-I</shortName>
        <shortName evidence="9">Pyrase</shortName>
    </alternativeName>
</protein>
<evidence type="ECO:0000256" key="5">
    <source>
        <dbReference type="ARBA" id="ARBA00022490"/>
    </source>
</evidence>
<dbReference type="SUPFAM" id="SSF53182">
    <property type="entry name" value="Pyrrolidone carboxyl peptidase (pyroglutamate aminopeptidase)"/>
    <property type="match status" value="1"/>
</dbReference>
<keyword evidence="6 9" id="KW-0645">Protease</keyword>
<dbReference type="InterPro" id="IPR029762">
    <property type="entry name" value="PGP-I_bact-type"/>
</dbReference>
<accession>A0A517V9D7</accession>
<dbReference type="PANTHER" id="PTHR23402">
    <property type="entry name" value="PROTEASE FAMILY C15 PYROGLUTAMYL-PEPTIDASE I-RELATED"/>
    <property type="match status" value="1"/>
</dbReference>
<dbReference type="HAMAP" id="MF_00417">
    <property type="entry name" value="Pyrrolid_peptidase"/>
    <property type="match status" value="1"/>
</dbReference>
<dbReference type="GO" id="GO:0005829">
    <property type="term" value="C:cytosol"/>
    <property type="evidence" value="ECO:0007669"/>
    <property type="project" value="InterPro"/>
</dbReference>
<evidence type="ECO:0000256" key="6">
    <source>
        <dbReference type="ARBA" id="ARBA00022670"/>
    </source>
</evidence>
<evidence type="ECO:0000313" key="11">
    <source>
        <dbReference type="EMBL" id="QDT89619.1"/>
    </source>
</evidence>
<dbReference type="PROSITE" id="PS01333">
    <property type="entry name" value="PYRASE_GLU"/>
    <property type="match status" value="1"/>
</dbReference>
<keyword evidence="7 9" id="KW-0378">Hydrolase</keyword>
<comment type="function">
    <text evidence="2 9">Removes 5-oxoproline from various penultimate amino acid residues except L-proline.</text>
</comment>
<feature type="active site" evidence="9">
    <location>
        <position position="146"/>
    </location>
</feature>
<organism evidence="11 12">
    <name type="scientific">Gimesia algae</name>
    <dbReference type="NCBI Taxonomy" id="2527971"/>
    <lineage>
        <taxon>Bacteria</taxon>
        <taxon>Pseudomonadati</taxon>
        <taxon>Planctomycetota</taxon>
        <taxon>Planctomycetia</taxon>
        <taxon>Planctomycetales</taxon>
        <taxon>Planctomycetaceae</taxon>
        <taxon>Gimesia</taxon>
    </lineage>
</organism>
<dbReference type="Pfam" id="PF01470">
    <property type="entry name" value="Peptidase_C15"/>
    <property type="match status" value="1"/>
</dbReference>
<dbReference type="CDD" id="cd00501">
    <property type="entry name" value="Peptidase_C15"/>
    <property type="match status" value="1"/>
</dbReference>
<dbReference type="EMBL" id="CP036343">
    <property type="protein sequence ID" value="QDT89619.1"/>
    <property type="molecule type" value="Genomic_DNA"/>
</dbReference>
<evidence type="ECO:0000256" key="4">
    <source>
        <dbReference type="ARBA" id="ARBA00006641"/>
    </source>
</evidence>
<dbReference type="AlphaFoldDB" id="A0A517V9D7"/>
<name>A0A517V9D7_9PLAN</name>
<dbReference type="NCBIfam" id="TIGR00504">
    <property type="entry name" value="pyro_pdase"/>
    <property type="match status" value="1"/>
</dbReference>
<evidence type="ECO:0000256" key="7">
    <source>
        <dbReference type="ARBA" id="ARBA00022801"/>
    </source>
</evidence>
<evidence type="ECO:0000256" key="1">
    <source>
        <dbReference type="ARBA" id="ARBA00001770"/>
    </source>
</evidence>
<evidence type="ECO:0000256" key="10">
    <source>
        <dbReference type="PROSITE-ProRule" id="PRU10076"/>
    </source>
</evidence>
<keyword evidence="5 9" id="KW-0963">Cytoplasm</keyword>
<keyword evidence="8 9" id="KW-0788">Thiol protease</keyword>
<feature type="active site" evidence="9 10">
    <location>
        <position position="80"/>
    </location>
</feature>
<comment type="subcellular location">
    <subcellularLocation>
        <location evidence="3 9">Cytoplasm</location>
    </subcellularLocation>
</comment>
<dbReference type="RefSeq" id="WP_145225000.1">
    <property type="nucleotide sequence ID" value="NZ_CP036343.1"/>
</dbReference>
<dbReference type="PIRSF" id="PIRSF015592">
    <property type="entry name" value="Prld-crbxl_pptds"/>
    <property type="match status" value="1"/>
</dbReference>
<dbReference type="OrthoDB" id="9779738at2"/>
<dbReference type="GO" id="GO:0006508">
    <property type="term" value="P:proteolysis"/>
    <property type="evidence" value="ECO:0007669"/>
    <property type="project" value="UniProtKB-KW"/>
</dbReference>
<dbReference type="PRINTS" id="PR00706">
    <property type="entry name" value="PYROGLUPTASE"/>
</dbReference>